<feature type="compositionally biased region" description="Low complexity" evidence="9">
    <location>
        <begin position="38"/>
        <end position="80"/>
    </location>
</feature>
<dbReference type="FunFam" id="3.10.20.90:FF:000469">
    <property type="entry name" value="Polyubiquitin-C"/>
    <property type="match status" value="1"/>
</dbReference>
<dbReference type="STRING" id="40148.A0A0E0A080"/>
<comment type="similarity">
    <text evidence="3">Belongs to the ubiquitin family.</text>
</comment>
<evidence type="ECO:0000256" key="7">
    <source>
        <dbReference type="ARBA" id="ARBA00022843"/>
    </source>
</evidence>
<dbReference type="AlphaFoldDB" id="A0A0E0A080"/>
<name>A0A0E0A080_9ORYZ</name>
<dbReference type="HOGENOM" id="CLU_1996167_0_0_1"/>
<protein>
    <recommendedName>
        <fullName evidence="10">Ubiquitin-like domain-containing protein</fullName>
    </recommendedName>
</protein>
<reference evidence="11" key="1">
    <citation type="submission" date="2015-04" db="UniProtKB">
        <authorList>
            <consortium name="EnsemblPlants"/>
        </authorList>
    </citation>
    <scope>IDENTIFICATION</scope>
</reference>
<evidence type="ECO:0000256" key="9">
    <source>
        <dbReference type="SAM" id="MobiDB-lite"/>
    </source>
</evidence>
<evidence type="ECO:0000259" key="10">
    <source>
        <dbReference type="PROSITE" id="PS50053"/>
    </source>
</evidence>
<reference evidence="11" key="2">
    <citation type="submission" date="2018-05" db="EMBL/GenBank/DDBJ databases">
        <title>OgluRS3 (Oryza glumaepatula Reference Sequence Version 3).</title>
        <authorList>
            <person name="Zhang J."/>
            <person name="Kudrna D."/>
            <person name="Lee S."/>
            <person name="Talag J."/>
            <person name="Welchert J."/>
            <person name="Wing R.A."/>
        </authorList>
    </citation>
    <scope>NUCLEOTIDE SEQUENCE [LARGE SCALE GENOMIC DNA]</scope>
</reference>
<dbReference type="PROSITE" id="PS50053">
    <property type="entry name" value="UBIQUITIN_2"/>
    <property type="match status" value="1"/>
</dbReference>
<dbReference type="Pfam" id="PF00240">
    <property type="entry name" value="ubiquitin"/>
    <property type="match status" value="1"/>
</dbReference>
<dbReference type="Proteomes" id="UP000026961">
    <property type="component" value="Chromosome 5"/>
</dbReference>
<accession>A0A0E0A080</accession>
<dbReference type="GO" id="GO:0005737">
    <property type="term" value="C:cytoplasm"/>
    <property type="evidence" value="ECO:0007669"/>
    <property type="project" value="UniProtKB-SubCell"/>
</dbReference>
<keyword evidence="8" id="KW-0539">Nucleus</keyword>
<organism evidence="11">
    <name type="scientific">Oryza glumipatula</name>
    <dbReference type="NCBI Taxonomy" id="40148"/>
    <lineage>
        <taxon>Eukaryota</taxon>
        <taxon>Viridiplantae</taxon>
        <taxon>Streptophyta</taxon>
        <taxon>Embryophyta</taxon>
        <taxon>Tracheophyta</taxon>
        <taxon>Spermatophyta</taxon>
        <taxon>Magnoliopsida</taxon>
        <taxon>Liliopsida</taxon>
        <taxon>Poales</taxon>
        <taxon>Poaceae</taxon>
        <taxon>BOP clade</taxon>
        <taxon>Oryzoideae</taxon>
        <taxon>Oryzeae</taxon>
        <taxon>Oryzinae</taxon>
        <taxon>Oryza</taxon>
    </lineage>
</organism>
<evidence type="ECO:0000256" key="6">
    <source>
        <dbReference type="ARBA" id="ARBA00022737"/>
    </source>
</evidence>
<proteinExistence type="inferred from homology"/>
<dbReference type="eggNOG" id="KOG0001">
    <property type="taxonomic scope" value="Eukaryota"/>
</dbReference>
<comment type="subcellular location">
    <subcellularLocation>
        <location evidence="2">Cytoplasm</location>
    </subcellularLocation>
    <subcellularLocation>
        <location evidence="1">Nucleus</location>
    </subcellularLocation>
</comment>
<sequence>MQIFVKTLTGKSITLEVESSDTIDNVKARSKTRKGSRRISSGSSSRGSSWKTAARWPTTTSRRSRRFTWCSASAAAAEAATPHDRAQTPEPSPQVQREEDDLPQVLCTPSSQGYQLPQKEVRPQQ</sequence>
<feature type="domain" description="Ubiquitin-like" evidence="10">
    <location>
        <begin position="1"/>
        <end position="35"/>
    </location>
</feature>
<dbReference type="GO" id="GO:0005634">
    <property type="term" value="C:nucleus"/>
    <property type="evidence" value="ECO:0007669"/>
    <property type="project" value="UniProtKB-SubCell"/>
</dbReference>
<evidence type="ECO:0000256" key="5">
    <source>
        <dbReference type="ARBA" id="ARBA00022499"/>
    </source>
</evidence>
<dbReference type="GO" id="GO:0003729">
    <property type="term" value="F:mRNA binding"/>
    <property type="evidence" value="ECO:0007669"/>
    <property type="project" value="UniProtKB-ARBA"/>
</dbReference>
<dbReference type="Gramene" id="OGLUM05G20130.1">
    <property type="protein sequence ID" value="OGLUM05G20130.1"/>
    <property type="gene ID" value="OGLUM05G20130"/>
</dbReference>
<keyword evidence="6" id="KW-0677">Repeat</keyword>
<dbReference type="PANTHER" id="PTHR10666">
    <property type="entry name" value="UBIQUITIN"/>
    <property type="match status" value="1"/>
</dbReference>
<evidence type="ECO:0000256" key="4">
    <source>
        <dbReference type="ARBA" id="ARBA00022490"/>
    </source>
</evidence>
<dbReference type="InterPro" id="IPR000626">
    <property type="entry name" value="Ubiquitin-like_dom"/>
</dbReference>
<evidence type="ECO:0000256" key="1">
    <source>
        <dbReference type="ARBA" id="ARBA00004123"/>
    </source>
</evidence>
<evidence type="ECO:0000256" key="8">
    <source>
        <dbReference type="ARBA" id="ARBA00023242"/>
    </source>
</evidence>
<evidence type="ECO:0000313" key="12">
    <source>
        <dbReference type="Proteomes" id="UP000026961"/>
    </source>
</evidence>
<dbReference type="SUPFAM" id="SSF54236">
    <property type="entry name" value="Ubiquitin-like"/>
    <property type="match status" value="1"/>
</dbReference>
<dbReference type="EnsemblPlants" id="OGLUM05G20130.1">
    <property type="protein sequence ID" value="OGLUM05G20130.1"/>
    <property type="gene ID" value="OGLUM05G20130"/>
</dbReference>
<dbReference type="Gene3D" id="3.10.20.90">
    <property type="entry name" value="Phosphatidylinositol 3-kinase Catalytic Subunit, Chain A, domain 1"/>
    <property type="match status" value="1"/>
</dbReference>
<dbReference type="InterPro" id="IPR029071">
    <property type="entry name" value="Ubiquitin-like_domsf"/>
</dbReference>
<evidence type="ECO:0000313" key="11">
    <source>
        <dbReference type="EnsemblPlants" id="OGLUM05G20130.1"/>
    </source>
</evidence>
<feature type="compositionally biased region" description="Basic residues" evidence="9">
    <location>
        <begin position="28"/>
        <end position="37"/>
    </location>
</feature>
<evidence type="ECO:0000256" key="3">
    <source>
        <dbReference type="ARBA" id="ARBA00008430"/>
    </source>
</evidence>
<keyword evidence="12" id="KW-1185">Reference proteome</keyword>
<feature type="region of interest" description="Disordered" evidence="9">
    <location>
        <begin position="26"/>
        <end position="125"/>
    </location>
</feature>
<dbReference type="InterPro" id="IPR050158">
    <property type="entry name" value="Ubiquitin_ubiquitin-like"/>
</dbReference>
<evidence type="ECO:0000256" key="2">
    <source>
        <dbReference type="ARBA" id="ARBA00004496"/>
    </source>
</evidence>
<keyword evidence="5" id="KW-1017">Isopeptide bond</keyword>
<keyword evidence="7" id="KW-0832">Ubl conjugation</keyword>
<keyword evidence="4" id="KW-0963">Cytoplasm</keyword>